<evidence type="ECO:0000256" key="1">
    <source>
        <dbReference type="SAM" id="MobiDB-lite"/>
    </source>
</evidence>
<dbReference type="AlphaFoldDB" id="A0A149V8T1"/>
<feature type="region of interest" description="Disordered" evidence="1">
    <location>
        <begin position="35"/>
        <end position="54"/>
    </location>
</feature>
<comment type="caution">
    <text evidence="2">The sequence shown here is derived from an EMBL/GenBank/DDBJ whole genome shotgun (WGS) entry which is preliminary data.</text>
</comment>
<organism evidence="2 3">
    <name type="scientific">Acetobacter cerevisiae</name>
    <dbReference type="NCBI Taxonomy" id="178900"/>
    <lineage>
        <taxon>Bacteria</taxon>
        <taxon>Pseudomonadati</taxon>
        <taxon>Pseudomonadota</taxon>
        <taxon>Alphaproteobacteria</taxon>
        <taxon>Acetobacterales</taxon>
        <taxon>Acetobacteraceae</taxon>
        <taxon>Acetobacter</taxon>
    </lineage>
</organism>
<accession>A0A149V8T1</accession>
<dbReference type="EMBL" id="LIAA01000047">
    <property type="protein sequence ID" value="KXV76681.1"/>
    <property type="molecule type" value="Genomic_DNA"/>
</dbReference>
<evidence type="ECO:0000313" key="3">
    <source>
        <dbReference type="Proteomes" id="UP000075462"/>
    </source>
</evidence>
<feature type="region of interest" description="Disordered" evidence="1">
    <location>
        <begin position="1"/>
        <end position="21"/>
    </location>
</feature>
<reference evidence="2 3" key="1">
    <citation type="submission" date="2015-06" db="EMBL/GenBank/DDBJ databases">
        <title>Improved classification and identification of acetic acid bacteria using matrix-assisted laser desorption/ionization time-of-flight mass spectrometry; Gluconobacter nephelii and Gluconobacter uchimurae are later heterotypic synonyms of Gluconobacter japonicus and Gluconobacter oxydans, respectively.</title>
        <authorList>
            <person name="Li L."/>
            <person name="Cleenwerck I."/>
            <person name="De Vuyst L."/>
            <person name="Vandamme P."/>
        </authorList>
    </citation>
    <scope>NUCLEOTIDE SEQUENCE [LARGE SCALE GENOMIC DNA]</scope>
    <source>
        <strain evidence="2 3">LMG 1545</strain>
    </source>
</reference>
<protein>
    <recommendedName>
        <fullName evidence="4">Glycosyltransferase</fullName>
    </recommendedName>
</protein>
<gene>
    <name evidence="2" type="ORF">AD954_10560</name>
</gene>
<sequence length="170" mass="19253">MNGVSWHMSVRTSKVQTKAGKVTKPKLVKDLKVARRPRASRKAVASTPDPIAEAPKTEEMQLGAVQDTVPLQNEISGAQPSMQENQEFQEFQSVIYFDGGWYLDMYPDVREAGIDPLEHFLNHGSQEGRSPNALFDSQAYLRANPDVVEFERGPFIHYICFGFQEKRPLR</sequence>
<dbReference type="Proteomes" id="UP000075462">
    <property type="component" value="Unassembled WGS sequence"/>
</dbReference>
<evidence type="ECO:0000313" key="2">
    <source>
        <dbReference type="EMBL" id="KXV76681.1"/>
    </source>
</evidence>
<dbReference type="PATRIC" id="fig|178900.7.peg.1948"/>
<name>A0A149V8T1_9PROT</name>
<evidence type="ECO:0008006" key="4">
    <source>
        <dbReference type="Google" id="ProtNLM"/>
    </source>
</evidence>
<proteinExistence type="predicted"/>